<sequence>MHVNLWSPKCKRYDSSYDCDFITENESSAKHPHSFLYLEVQSHRSQLPKLNYIIALDIWLFVCIFMVFANLVEFAISYNCYVIRRANSTRSRRQITSAQEKENGAWIANIEEDDTTSQRTSRRFKFRQCRRWFCSPAGRNVTKIDRACRILFPLSFTVFAVAYWGHYLTIYRKEL</sequence>
<dbReference type="GO" id="GO:0005230">
    <property type="term" value="F:extracellular ligand-gated monoatomic ion channel activity"/>
    <property type="evidence" value="ECO:0007669"/>
    <property type="project" value="UniProtKB-ARBA"/>
</dbReference>
<evidence type="ECO:0000313" key="4">
    <source>
        <dbReference type="Proteomes" id="UP000499080"/>
    </source>
</evidence>
<dbReference type="GO" id="GO:0099095">
    <property type="term" value="F:ligand-gated monoatomic anion channel activity"/>
    <property type="evidence" value="ECO:0007669"/>
    <property type="project" value="UniProtKB-ARBA"/>
</dbReference>
<evidence type="ECO:0000259" key="2">
    <source>
        <dbReference type="Pfam" id="PF02932"/>
    </source>
</evidence>
<keyword evidence="4" id="KW-1185">Reference proteome</keyword>
<keyword evidence="1" id="KW-1133">Transmembrane helix</keyword>
<dbReference type="InterPro" id="IPR038050">
    <property type="entry name" value="Neuro_actylchol_rec"/>
</dbReference>
<dbReference type="AlphaFoldDB" id="A0A4Y2H649"/>
<dbReference type="Proteomes" id="UP000499080">
    <property type="component" value="Unassembled WGS sequence"/>
</dbReference>
<dbReference type="GO" id="GO:0005254">
    <property type="term" value="F:chloride channel activity"/>
    <property type="evidence" value="ECO:0007669"/>
    <property type="project" value="UniProtKB-ARBA"/>
</dbReference>
<feature type="transmembrane region" description="Helical" evidence="1">
    <location>
        <begin position="150"/>
        <end position="170"/>
    </location>
</feature>
<accession>A0A4Y2H649</accession>
<keyword evidence="1" id="KW-0472">Membrane</keyword>
<proteinExistence type="predicted"/>
<dbReference type="PRINTS" id="PR00253">
    <property type="entry name" value="GABAARECEPTR"/>
</dbReference>
<keyword evidence="1" id="KW-0812">Transmembrane</keyword>
<dbReference type="GO" id="GO:0004888">
    <property type="term" value="F:transmembrane signaling receptor activity"/>
    <property type="evidence" value="ECO:0007669"/>
    <property type="project" value="InterPro"/>
</dbReference>
<dbReference type="GO" id="GO:0016020">
    <property type="term" value="C:membrane"/>
    <property type="evidence" value="ECO:0007669"/>
    <property type="project" value="InterPro"/>
</dbReference>
<evidence type="ECO:0000313" key="3">
    <source>
        <dbReference type="EMBL" id="GBM61762.1"/>
    </source>
</evidence>
<dbReference type="InterPro" id="IPR036719">
    <property type="entry name" value="Neuro-gated_channel_TM_sf"/>
</dbReference>
<name>A0A4Y2H649_ARAVE</name>
<gene>
    <name evidence="3" type="ORF">AVEN_166886_1</name>
</gene>
<dbReference type="Pfam" id="PF02932">
    <property type="entry name" value="Neur_chan_memb"/>
    <property type="match status" value="1"/>
</dbReference>
<dbReference type="SUPFAM" id="SSF90112">
    <property type="entry name" value="Neurotransmitter-gated ion-channel transmembrane pore"/>
    <property type="match status" value="1"/>
</dbReference>
<dbReference type="OrthoDB" id="6424452at2759"/>
<comment type="caution">
    <text evidence="3">The sequence shown here is derived from an EMBL/GenBank/DDBJ whole genome shotgun (WGS) entry which is preliminary data.</text>
</comment>
<feature type="domain" description="Neurotransmitter-gated ion-channel transmembrane" evidence="2">
    <location>
        <begin position="43"/>
        <end position="116"/>
    </location>
</feature>
<protein>
    <recommendedName>
        <fullName evidence="2">Neurotransmitter-gated ion-channel transmembrane domain-containing protein</fullName>
    </recommendedName>
</protein>
<evidence type="ECO:0000256" key="1">
    <source>
        <dbReference type="SAM" id="Phobius"/>
    </source>
</evidence>
<dbReference type="InterPro" id="IPR006029">
    <property type="entry name" value="Neurotrans-gated_channel_TM"/>
</dbReference>
<organism evidence="3 4">
    <name type="scientific">Araneus ventricosus</name>
    <name type="common">Orbweaver spider</name>
    <name type="synonym">Epeira ventricosa</name>
    <dbReference type="NCBI Taxonomy" id="182803"/>
    <lineage>
        <taxon>Eukaryota</taxon>
        <taxon>Metazoa</taxon>
        <taxon>Ecdysozoa</taxon>
        <taxon>Arthropoda</taxon>
        <taxon>Chelicerata</taxon>
        <taxon>Arachnida</taxon>
        <taxon>Araneae</taxon>
        <taxon>Araneomorphae</taxon>
        <taxon>Entelegynae</taxon>
        <taxon>Araneoidea</taxon>
        <taxon>Araneidae</taxon>
        <taxon>Araneus</taxon>
    </lineage>
</organism>
<dbReference type="Gene3D" id="1.20.58.390">
    <property type="entry name" value="Neurotransmitter-gated ion-channel transmembrane domain"/>
    <property type="match status" value="1"/>
</dbReference>
<dbReference type="InterPro" id="IPR006028">
    <property type="entry name" value="GABAA/Glycine_rcpt"/>
</dbReference>
<feature type="transmembrane region" description="Helical" evidence="1">
    <location>
        <begin position="58"/>
        <end position="83"/>
    </location>
</feature>
<dbReference type="EMBL" id="BGPR01001782">
    <property type="protein sequence ID" value="GBM61762.1"/>
    <property type="molecule type" value="Genomic_DNA"/>
</dbReference>
<reference evidence="3 4" key="1">
    <citation type="journal article" date="2019" name="Sci. Rep.">
        <title>Orb-weaving spider Araneus ventricosus genome elucidates the spidroin gene catalogue.</title>
        <authorList>
            <person name="Kono N."/>
            <person name="Nakamura H."/>
            <person name="Ohtoshi R."/>
            <person name="Moran D.A.P."/>
            <person name="Shinohara A."/>
            <person name="Yoshida Y."/>
            <person name="Fujiwara M."/>
            <person name="Mori M."/>
            <person name="Tomita M."/>
            <person name="Arakawa K."/>
        </authorList>
    </citation>
    <scope>NUCLEOTIDE SEQUENCE [LARGE SCALE GENOMIC DNA]</scope>
</reference>